<proteinExistence type="predicted"/>
<dbReference type="EMBL" id="PYLO01000001">
    <property type="protein sequence ID" value="PST38489.1"/>
    <property type="molecule type" value="Genomic_DNA"/>
</dbReference>
<comment type="caution">
    <text evidence="1">The sequence shown here is derived from an EMBL/GenBank/DDBJ whole genome shotgun (WGS) entry which is preliminary data.</text>
</comment>
<dbReference type="AlphaFoldDB" id="A0A2T3FTA1"/>
<organism evidence="1 2">
    <name type="scientific">Clostridium fessum</name>
    <dbReference type="NCBI Taxonomy" id="2126740"/>
    <lineage>
        <taxon>Bacteria</taxon>
        <taxon>Bacillati</taxon>
        <taxon>Bacillota</taxon>
        <taxon>Clostridia</taxon>
        <taxon>Eubacteriales</taxon>
        <taxon>Clostridiaceae</taxon>
        <taxon>Clostridium</taxon>
    </lineage>
</organism>
<protein>
    <submittedName>
        <fullName evidence="1">Uncharacterized protein</fullName>
    </submittedName>
</protein>
<sequence>MEPKQKKSVLLGNGVNIQFGGKAYSNRFILSRIIFNAQCDKYDSLFEGTLSGSEIEQIFRGLLPTVNAVLDGKYDKVNADDVVKRAVMEFKAQNAERSKFEHYYEIPLEDWFLLLRLFFMDNPDLSDMWKASKQGFEWMILDAIYNAGKIQEIYQKMKKPVKHFFKSFDSIFTLNYDNNIEKLTNKTIYHLHGDYSVLADSENPETVQGFLNKQNGKIVMNPDYLQCYCNALLNFSGQNKYKEAQDKVKGIEALQRLKQLHDSDVEKFEIMRAGVESEKAQIIDTYIKHPELKIATDYHFGELEKLSGELHIIGLSPQNDSHIFACIEKSSLDKVVFYSYGEPPKKLPLTKPYEFADIKQLWKSLDANQPQYNCGRKYPDSDEAKKFFELFNALSLDPITKEEIEKEANSIPEYMALPLCKEAMNLIKVQTTPKSEEELMKQFRMVSRIALREGIYPSAFYLILIDNFSKLS</sequence>
<keyword evidence="2" id="KW-1185">Reference proteome</keyword>
<name>A0A2T3FTA1_9CLOT</name>
<evidence type="ECO:0000313" key="2">
    <source>
        <dbReference type="Proteomes" id="UP000241048"/>
    </source>
</evidence>
<gene>
    <name evidence="1" type="ORF">C7U56_00575</name>
</gene>
<evidence type="ECO:0000313" key="1">
    <source>
        <dbReference type="EMBL" id="PST38489.1"/>
    </source>
</evidence>
<reference evidence="1 2" key="1">
    <citation type="submission" date="2018-03" db="EMBL/GenBank/DDBJ databases">
        <title>Lachnoclostridium SNUG30386 gen.nov., sp.nov., isolated from human faeces.</title>
        <authorList>
            <person name="Seo B."/>
            <person name="Jeon K."/>
            <person name="Ko G."/>
        </authorList>
    </citation>
    <scope>NUCLEOTIDE SEQUENCE [LARGE SCALE GENOMIC DNA]</scope>
    <source>
        <strain evidence="1 2">SNUG30386</strain>
    </source>
</reference>
<dbReference type="Proteomes" id="UP000241048">
    <property type="component" value="Unassembled WGS sequence"/>
</dbReference>
<accession>A0A2T3FTA1</accession>